<evidence type="ECO:0000313" key="8">
    <source>
        <dbReference type="Proteomes" id="UP000178276"/>
    </source>
</evidence>
<dbReference type="Gene3D" id="3.30.70.1660">
    <property type="match status" value="1"/>
</dbReference>
<dbReference type="Gene3D" id="3.30.160.20">
    <property type="match status" value="1"/>
</dbReference>
<evidence type="ECO:0000256" key="2">
    <source>
        <dbReference type="ARBA" id="ARBA00022481"/>
    </source>
</evidence>
<evidence type="ECO:0000256" key="3">
    <source>
        <dbReference type="ARBA" id="ARBA00022917"/>
    </source>
</evidence>
<evidence type="ECO:0000256" key="4">
    <source>
        <dbReference type="HAMAP-Rule" id="MF_00094"/>
    </source>
</evidence>
<dbReference type="HAMAP" id="MF_00094">
    <property type="entry name" value="Rel_fac_2"/>
    <property type="match status" value="1"/>
</dbReference>
<dbReference type="PROSITE" id="PS00745">
    <property type="entry name" value="RF_PROK_I"/>
    <property type="match status" value="1"/>
</dbReference>
<evidence type="ECO:0000259" key="6">
    <source>
        <dbReference type="PROSITE" id="PS00745"/>
    </source>
</evidence>
<dbReference type="GO" id="GO:0005737">
    <property type="term" value="C:cytoplasm"/>
    <property type="evidence" value="ECO:0007669"/>
    <property type="project" value="UniProtKB-SubCell"/>
</dbReference>
<dbReference type="SUPFAM" id="SSF75620">
    <property type="entry name" value="Release factor"/>
    <property type="match status" value="1"/>
</dbReference>
<comment type="caution">
    <text evidence="7">The sequence shown here is derived from an EMBL/GenBank/DDBJ whole genome shotgun (WGS) entry which is preliminary data.</text>
</comment>
<dbReference type="NCBIfam" id="TIGR00020">
    <property type="entry name" value="prfB"/>
    <property type="match status" value="1"/>
</dbReference>
<dbReference type="GO" id="GO:0016149">
    <property type="term" value="F:translation release factor activity, codon specific"/>
    <property type="evidence" value="ECO:0007669"/>
    <property type="project" value="UniProtKB-UniRule"/>
</dbReference>
<comment type="subcellular location">
    <subcellularLocation>
        <location evidence="4">Cytoplasm</location>
    </subcellularLocation>
</comment>
<organism evidence="7 8">
    <name type="scientific">Candidatus Giovannonibacteria bacterium RIFCSPHIGHO2_02_43_16</name>
    <dbReference type="NCBI Taxonomy" id="1798331"/>
    <lineage>
        <taxon>Bacteria</taxon>
        <taxon>Candidatus Giovannoniibacteriota</taxon>
    </lineage>
</organism>
<keyword evidence="2 4" id="KW-0488">Methylation</keyword>
<dbReference type="InterPro" id="IPR004374">
    <property type="entry name" value="PrfB"/>
</dbReference>
<dbReference type="PANTHER" id="PTHR43116">
    <property type="entry name" value="PEPTIDE CHAIN RELEASE FACTOR 2"/>
    <property type="match status" value="1"/>
</dbReference>
<dbReference type="InterPro" id="IPR045853">
    <property type="entry name" value="Pep_chain_release_fac_I_sf"/>
</dbReference>
<keyword evidence="3 4" id="KW-0648">Protein biosynthesis</keyword>
<feature type="domain" description="Prokaryotic-type class I peptide chain release factors" evidence="6">
    <location>
        <begin position="237"/>
        <end position="253"/>
    </location>
</feature>
<dbReference type="Proteomes" id="UP000178276">
    <property type="component" value="Unassembled WGS sequence"/>
</dbReference>
<evidence type="ECO:0000313" key="7">
    <source>
        <dbReference type="EMBL" id="OGF73462.1"/>
    </source>
</evidence>
<comment type="similarity">
    <text evidence="1 4">Belongs to the prokaryotic/mitochondrial release factor family.</text>
</comment>
<dbReference type="Gene3D" id="1.20.58.410">
    <property type="entry name" value="Release factor"/>
    <property type="match status" value="1"/>
</dbReference>
<reference evidence="7 8" key="1">
    <citation type="journal article" date="2016" name="Nat. Commun.">
        <title>Thousands of microbial genomes shed light on interconnected biogeochemical processes in an aquifer system.</title>
        <authorList>
            <person name="Anantharaman K."/>
            <person name="Brown C.T."/>
            <person name="Hug L.A."/>
            <person name="Sharon I."/>
            <person name="Castelle C.J."/>
            <person name="Probst A.J."/>
            <person name="Thomas B.C."/>
            <person name="Singh A."/>
            <person name="Wilkins M.J."/>
            <person name="Karaoz U."/>
            <person name="Brodie E.L."/>
            <person name="Williams K.H."/>
            <person name="Hubbard S.S."/>
            <person name="Banfield J.F."/>
        </authorList>
    </citation>
    <scope>NUCLEOTIDE SEQUENCE [LARGE SCALE GENOMIC DNA]</scope>
</reference>
<proteinExistence type="inferred from homology"/>
<dbReference type="EMBL" id="MFHJ01000040">
    <property type="protein sequence ID" value="OGF73462.1"/>
    <property type="molecule type" value="Genomic_DNA"/>
</dbReference>
<dbReference type="Pfam" id="PF03462">
    <property type="entry name" value="PCRF"/>
    <property type="match status" value="1"/>
</dbReference>
<name>A0A1F5WCL0_9BACT</name>
<protein>
    <recommendedName>
        <fullName evidence="4 5">Peptide chain release factor 2</fullName>
        <shortName evidence="4">RF-2</shortName>
    </recommendedName>
</protein>
<accession>A0A1F5WCL0</accession>
<evidence type="ECO:0000256" key="1">
    <source>
        <dbReference type="ARBA" id="ARBA00010835"/>
    </source>
</evidence>
<keyword evidence="4" id="KW-0963">Cytoplasm</keyword>
<dbReference type="InterPro" id="IPR005139">
    <property type="entry name" value="PCRF"/>
</dbReference>
<feature type="modified residue" description="N5-methylglutamine" evidence="4">
    <location>
        <position position="244"/>
    </location>
</feature>
<dbReference type="SMART" id="SM00937">
    <property type="entry name" value="PCRF"/>
    <property type="match status" value="1"/>
</dbReference>
<comment type="PTM">
    <text evidence="4">Methylated by PrmC. Methylation increases the termination efficiency of RF2.</text>
</comment>
<evidence type="ECO:0000256" key="5">
    <source>
        <dbReference type="NCBIfam" id="TIGR00020"/>
    </source>
</evidence>
<dbReference type="AlphaFoldDB" id="A0A1F5WCL0"/>
<dbReference type="PANTHER" id="PTHR43116:SF3">
    <property type="entry name" value="CLASS I PEPTIDE CHAIN RELEASE FACTOR"/>
    <property type="match status" value="1"/>
</dbReference>
<gene>
    <name evidence="4" type="primary">prfB</name>
    <name evidence="7" type="ORF">A2W57_01165</name>
</gene>
<sequence>MFRWRLFLKRSKSLNRRSALWRTVFDLARKKEELIKLESETNHPNFWDNNKRASEITQKISELKELVLMWEKLISDAGSLRELSEMGSHDIEEQFLDISRNFEKLKKEAFLSEQYDKGDAVLTIISGAGGDDAEDWARILFEMYQKYSMRQKWGVKNIHTHFNELNGIKNAAIEISGKYAYGYLKNETGVHRLVRISPFDANKRRHTSFALIQVMPKFVDPGEVELRDEDLDTTFQRAGGPGGQNVNKRETAVRIVHRPTGIHVHVSSERSQEQNRKKAIELIRAHLYAIKIKSRMEERESLKKSKSVEIEWGHQIRSYVLHPYKLVKDSRTGIETSDIDSVFEGKLDFFIEAELGL</sequence>
<dbReference type="STRING" id="1798331.A2W57_01165"/>
<dbReference type="InterPro" id="IPR000352">
    <property type="entry name" value="Pep_chain_release_fac_I"/>
</dbReference>
<comment type="function">
    <text evidence="4">Peptide chain release factor 2 directs the termination of translation in response to the peptide chain termination codons UGA and UAA.</text>
</comment>
<dbReference type="Pfam" id="PF00472">
    <property type="entry name" value="RF-1"/>
    <property type="match status" value="1"/>
</dbReference>